<gene>
    <name evidence="9" type="primary">epsF_1</name>
    <name evidence="9" type="ORF">BABL1_gene_448</name>
</gene>
<evidence type="ECO:0000313" key="9">
    <source>
        <dbReference type="EMBL" id="CDK30568.1"/>
    </source>
</evidence>
<feature type="transmembrane region" description="Helical" evidence="7">
    <location>
        <begin position="163"/>
        <end position="185"/>
    </location>
</feature>
<evidence type="ECO:0000256" key="2">
    <source>
        <dbReference type="ARBA" id="ARBA00005745"/>
    </source>
</evidence>
<feature type="domain" description="Type II secretion system protein GspF" evidence="8">
    <location>
        <begin position="267"/>
        <end position="390"/>
    </location>
</feature>
<dbReference type="PANTHER" id="PTHR30012">
    <property type="entry name" value="GENERAL SECRETION PATHWAY PROTEIN"/>
    <property type="match status" value="1"/>
</dbReference>
<dbReference type="PANTHER" id="PTHR30012:SF0">
    <property type="entry name" value="TYPE II SECRETION SYSTEM PROTEIN F-RELATED"/>
    <property type="match status" value="1"/>
</dbReference>
<dbReference type="EMBL" id="HG793133">
    <property type="protein sequence ID" value="CDK30568.1"/>
    <property type="molecule type" value="Genomic_DNA"/>
</dbReference>
<accession>V6DI12</accession>
<feature type="transmembrane region" description="Helical" evidence="7">
    <location>
        <begin position="219"/>
        <end position="236"/>
    </location>
</feature>
<dbReference type="Proteomes" id="UP000018769">
    <property type="component" value="Chromosome I"/>
</dbReference>
<comment type="similarity">
    <text evidence="2">Belongs to the GSP F family.</text>
</comment>
<proteinExistence type="inferred from homology"/>
<organism evidence="9 10">
    <name type="scientific">Candidatus Babela massiliensis</name>
    <dbReference type="NCBI Taxonomy" id="673862"/>
    <lineage>
        <taxon>Bacteria</taxon>
        <taxon>Candidatus Babelota</taxon>
        <taxon>Candidatus Babeliae</taxon>
        <taxon>Candidatus Babeliales</taxon>
        <taxon>Candidatus Babeliaceae</taxon>
        <taxon>Candidatus Babela</taxon>
    </lineage>
</organism>
<dbReference type="HOGENOM" id="CLU_035032_2_1_7"/>
<evidence type="ECO:0000256" key="3">
    <source>
        <dbReference type="ARBA" id="ARBA00022475"/>
    </source>
</evidence>
<dbReference type="AlphaFoldDB" id="V6DI12"/>
<feature type="transmembrane region" description="Helical" evidence="7">
    <location>
        <begin position="248"/>
        <end position="268"/>
    </location>
</feature>
<dbReference type="Gene3D" id="1.20.81.30">
    <property type="entry name" value="Type II secretion system (T2SS), domain F"/>
    <property type="match status" value="2"/>
</dbReference>
<reference evidence="9 10" key="1">
    <citation type="journal article" date="2015" name="Biol. Direct">
        <title>Babela massiliensis, a representative of a widespread bacterial phylum with unusual adaptations to parasitism in amoebae.</title>
        <authorList>
            <person name="Pagnier I."/>
            <person name="Yutin N."/>
            <person name="Croce O."/>
            <person name="Makarova K.S."/>
            <person name="Wolf Y.I."/>
            <person name="Benamar S."/>
            <person name="Raoult D."/>
            <person name="Koonin E.V."/>
            <person name="La Scola B."/>
        </authorList>
    </citation>
    <scope>NUCLEOTIDE SEQUENCE [LARGE SCALE GENOMIC DNA]</scope>
    <source>
        <strain evidence="10">BABL1</strain>
    </source>
</reference>
<protein>
    <submittedName>
        <fullName evidence="9">Type II secretory pathway component PulF</fullName>
    </submittedName>
</protein>
<dbReference type="InterPro" id="IPR018076">
    <property type="entry name" value="T2SS_GspF_dom"/>
</dbReference>
<dbReference type="OrthoDB" id="1936008at2"/>
<keyword evidence="3" id="KW-1003">Cell membrane</keyword>
<keyword evidence="4 7" id="KW-0812">Transmembrane</keyword>
<dbReference type="STRING" id="673862.BABL1_gene_448"/>
<dbReference type="InterPro" id="IPR003004">
    <property type="entry name" value="GspF/PilC"/>
</dbReference>
<dbReference type="InterPro" id="IPR042094">
    <property type="entry name" value="T2SS_GspF_sf"/>
</dbReference>
<feature type="domain" description="Type II secretion system protein GspF" evidence="8">
    <location>
        <begin position="63"/>
        <end position="186"/>
    </location>
</feature>
<dbReference type="RefSeq" id="WP_023791902.1">
    <property type="nucleotide sequence ID" value="NC_023003.1"/>
</dbReference>
<evidence type="ECO:0000256" key="5">
    <source>
        <dbReference type="ARBA" id="ARBA00022989"/>
    </source>
</evidence>
<dbReference type="eggNOG" id="COG1459">
    <property type="taxonomic scope" value="Bacteria"/>
</dbReference>
<comment type="subcellular location">
    <subcellularLocation>
        <location evidence="1">Cell membrane</location>
        <topology evidence="1">Multi-pass membrane protein</topology>
    </subcellularLocation>
</comment>
<evidence type="ECO:0000256" key="1">
    <source>
        <dbReference type="ARBA" id="ARBA00004651"/>
    </source>
</evidence>
<evidence type="ECO:0000259" key="8">
    <source>
        <dbReference type="Pfam" id="PF00482"/>
    </source>
</evidence>
<keyword evidence="5 7" id="KW-1133">Transmembrane helix</keyword>
<name>V6DI12_9BACT</name>
<dbReference type="GO" id="GO:0005886">
    <property type="term" value="C:plasma membrane"/>
    <property type="evidence" value="ECO:0007669"/>
    <property type="project" value="UniProtKB-SubCell"/>
</dbReference>
<evidence type="ECO:0000256" key="6">
    <source>
        <dbReference type="ARBA" id="ARBA00023136"/>
    </source>
</evidence>
<evidence type="ECO:0000256" key="7">
    <source>
        <dbReference type="SAM" id="Phobius"/>
    </source>
</evidence>
<feature type="transmembrane region" description="Helical" evidence="7">
    <location>
        <begin position="364"/>
        <end position="389"/>
    </location>
</feature>
<dbReference type="KEGG" id="dpb:BABL1_gene_448"/>
<dbReference type="Pfam" id="PF00482">
    <property type="entry name" value="T2SSF"/>
    <property type="match status" value="2"/>
</dbReference>
<sequence>MPYFFWSGINLNGESISGKLFARSIQDLDRYLFNQEIALLNAKEYKIHFILAFSLSNIDENKFIEHISILLNAGIHLHKALEIVSKTIKNKYYKIIINDIKRYVYEGEKLSYALEVHKNHFNILTRSIIYSGEISSNLNLAFNQLVKHNKIMNEFKKKLKSTLLIPIITLILFIIIFFGLLILIIPRFEAFFNSIDKNALSKSTKLILKLSKLIRSKKVLYISTGLLTILIILKNINIEMIKIYKYKILLNIPVISNFLFLIYTARFLQKLDLLLTSGLHITKSIEVIIESTQNLTLRDEIKKILNKMNSGHNLSLSISQSQIFNSEELFALIKVGESSGNLIFSINQASEIYQNKVYNNINKFIFLVQPLILIILGLLISGLIISIYVPLINLSSAIH</sequence>
<keyword evidence="6 7" id="KW-0472">Membrane</keyword>
<evidence type="ECO:0000313" key="10">
    <source>
        <dbReference type="Proteomes" id="UP000018769"/>
    </source>
</evidence>
<keyword evidence="10" id="KW-1185">Reference proteome</keyword>
<evidence type="ECO:0000256" key="4">
    <source>
        <dbReference type="ARBA" id="ARBA00022692"/>
    </source>
</evidence>